<comment type="caution">
    <text evidence="7">The sequence shown here is derived from an EMBL/GenBank/DDBJ whole genome shotgun (WGS) entry which is preliminary data.</text>
</comment>
<sequence length="237" mass="26607">MEQIASYLKEGLSLNMAGVFLALIALEIVLSADNAVALAALVQNMEDPAHQRRALNWGLVFAFGLRALLLLTTTWVIQFWQFELLGALYLLWLAFKHFWERFADSNLDAETWRNEKKPPDSLWQVVPAIALTDLAFSLDSITTAVAISDRLWLVLAGGIMGVIALRFLAGLFVEWLAKFAYLQDAAYLTVMTVGFRLLGKAVMPSDYLMPEWMMLATIAILFSWGFSKQVAPEIQED</sequence>
<dbReference type="RefSeq" id="WP_330486437.1">
    <property type="nucleotide sequence ID" value="NZ_JAZBJZ010000204.1"/>
</dbReference>
<dbReference type="PANTHER" id="PTHR30238">
    <property type="entry name" value="MEMBRANE BOUND PREDICTED REDOX MODULATOR"/>
    <property type="match status" value="1"/>
</dbReference>
<dbReference type="PANTHER" id="PTHR30238:SF4">
    <property type="entry name" value="SLL1022 PROTEIN"/>
    <property type="match status" value="1"/>
</dbReference>
<evidence type="ECO:0000256" key="5">
    <source>
        <dbReference type="ARBA" id="ARBA00023136"/>
    </source>
</evidence>
<gene>
    <name evidence="7" type="ORF">V2H45_24995</name>
</gene>
<dbReference type="Pfam" id="PF03741">
    <property type="entry name" value="TerC"/>
    <property type="match status" value="1"/>
</dbReference>
<dbReference type="GO" id="GO:0016020">
    <property type="term" value="C:membrane"/>
    <property type="evidence" value="ECO:0007669"/>
    <property type="project" value="UniProtKB-SubCell"/>
</dbReference>
<reference evidence="7" key="1">
    <citation type="submission" date="2024-01" db="EMBL/GenBank/DDBJ databases">
        <title>Bank of Algae and Cyanobacteria of the Azores (BACA) strain genomes.</title>
        <authorList>
            <person name="Luz R."/>
            <person name="Cordeiro R."/>
            <person name="Fonseca A."/>
            <person name="Goncalves V."/>
        </authorList>
    </citation>
    <scope>NUCLEOTIDE SEQUENCE</scope>
    <source>
        <strain evidence="7">BACA0141</strain>
    </source>
</reference>
<feature type="transmembrane region" description="Helical" evidence="6">
    <location>
        <begin position="151"/>
        <end position="173"/>
    </location>
</feature>
<dbReference type="NCBIfam" id="TIGR03716">
    <property type="entry name" value="R_switched_YkoY"/>
    <property type="match status" value="1"/>
</dbReference>
<comment type="similarity">
    <text evidence="2">Belongs to the TerC family.</text>
</comment>
<evidence type="ECO:0008006" key="9">
    <source>
        <dbReference type="Google" id="ProtNLM"/>
    </source>
</evidence>
<evidence type="ECO:0000256" key="4">
    <source>
        <dbReference type="ARBA" id="ARBA00022989"/>
    </source>
</evidence>
<dbReference type="InterPro" id="IPR005496">
    <property type="entry name" value="Integral_membrane_TerC"/>
</dbReference>
<dbReference type="Proteomes" id="UP001333818">
    <property type="component" value="Unassembled WGS sequence"/>
</dbReference>
<proteinExistence type="inferred from homology"/>
<evidence type="ECO:0000256" key="6">
    <source>
        <dbReference type="SAM" id="Phobius"/>
    </source>
</evidence>
<feature type="transmembrane region" description="Helical" evidence="6">
    <location>
        <begin position="54"/>
        <end position="71"/>
    </location>
</feature>
<organism evidence="7 8">
    <name type="scientific">Tumidithrix elongata BACA0141</name>
    <dbReference type="NCBI Taxonomy" id="2716417"/>
    <lineage>
        <taxon>Bacteria</taxon>
        <taxon>Bacillati</taxon>
        <taxon>Cyanobacteriota</taxon>
        <taxon>Cyanophyceae</taxon>
        <taxon>Pseudanabaenales</taxon>
        <taxon>Pseudanabaenaceae</taxon>
        <taxon>Tumidithrix</taxon>
        <taxon>Tumidithrix elongata</taxon>
    </lineage>
</organism>
<feature type="transmembrane region" description="Helical" evidence="6">
    <location>
        <begin position="210"/>
        <end position="227"/>
    </location>
</feature>
<accession>A0AAW9Q7R2</accession>
<evidence type="ECO:0000313" key="8">
    <source>
        <dbReference type="Proteomes" id="UP001333818"/>
    </source>
</evidence>
<evidence type="ECO:0000256" key="1">
    <source>
        <dbReference type="ARBA" id="ARBA00004141"/>
    </source>
</evidence>
<protein>
    <recommendedName>
        <fullName evidence="9">Integral membrane protein TerC</fullName>
    </recommendedName>
</protein>
<feature type="transmembrane region" description="Helical" evidence="6">
    <location>
        <begin position="77"/>
        <end position="95"/>
    </location>
</feature>
<evidence type="ECO:0000313" key="7">
    <source>
        <dbReference type="EMBL" id="MEE3719999.1"/>
    </source>
</evidence>
<evidence type="ECO:0000256" key="3">
    <source>
        <dbReference type="ARBA" id="ARBA00022692"/>
    </source>
</evidence>
<dbReference type="EMBL" id="JAZBJZ010000204">
    <property type="protein sequence ID" value="MEE3719999.1"/>
    <property type="molecule type" value="Genomic_DNA"/>
</dbReference>
<dbReference type="AlphaFoldDB" id="A0AAW9Q7R2"/>
<keyword evidence="5 6" id="KW-0472">Membrane</keyword>
<evidence type="ECO:0000256" key="2">
    <source>
        <dbReference type="ARBA" id="ARBA00007511"/>
    </source>
</evidence>
<feature type="transmembrane region" description="Helical" evidence="6">
    <location>
        <begin position="20"/>
        <end position="42"/>
    </location>
</feature>
<keyword evidence="3 6" id="KW-0812">Transmembrane</keyword>
<keyword evidence="8" id="KW-1185">Reference proteome</keyword>
<keyword evidence="4 6" id="KW-1133">Transmembrane helix</keyword>
<name>A0AAW9Q7R2_9CYAN</name>
<dbReference type="InterPro" id="IPR022493">
    <property type="entry name" value="CHP03716_TM_YkoY"/>
</dbReference>
<comment type="subcellular location">
    <subcellularLocation>
        <location evidence="1">Membrane</location>
        <topology evidence="1">Multi-pass membrane protein</topology>
    </subcellularLocation>
</comment>